<protein>
    <submittedName>
        <fullName evidence="1">Uncharacterized protein</fullName>
    </submittedName>
</protein>
<organism evidence="1">
    <name type="scientific">Anguilla anguilla</name>
    <name type="common">European freshwater eel</name>
    <name type="synonym">Muraena anguilla</name>
    <dbReference type="NCBI Taxonomy" id="7936"/>
    <lineage>
        <taxon>Eukaryota</taxon>
        <taxon>Metazoa</taxon>
        <taxon>Chordata</taxon>
        <taxon>Craniata</taxon>
        <taxon>Vertebrata</taxon>
        <taxon>Euteleostomi</taxon>
        <taxon>Actinopterygii</taxon>
        <taxon>Neopterygii</taxon>
        <taxon>Teleostei</taxon>
        <taxon>Anguilliformes</taxon>
        <taxon>Anguillidae</taxon>
        <taxon>Anguilla</taxon>
    </lineage>
</organism>
<dbReference type="EMBL" id="GBXM01084778">
    <property type="protein sequence ID" value="JAH23799.1"/>
    <property type="molecule type" value="Transcribed_RNA"/>
</dbReference>
<accession>A0A0E9R3X6</accession>
<sequence>MLINSDKAWFALNPLWKCIRMFLDLYRQGTIRS</sequence>
<reference evidence="1" key="2">
    <citation type="journal article" date="2015" name="Fish Shellfish Immunol.">
        <title>Early steps in the European eel (Anguilla anguilla)-Vibrio vulnificus interaction in the gills: Role of the RtxA13 toxin.</title>
        <authorList>
            <person name="Callol A."/>
            <person name="Pajuelo D."/>
            <person name="Ebbesson L."/>
            <person name="Teles M."/>
            <person name="MacKenzie S."/>
            <person name="Amaro C."/>
        </authorList>
    </citation>
    <scope>NUCLEOTIDE SEQUENCE</scope>
</reference>
<name>A0A0E9R3X6_ANGAN</name>
<reference evidence="1" key="1">
    <citation type="submission" date="2014-11" db="EMBL/GenBank/DDBJ databases">
        <authorList>
            <person name="Amaro Gonzalez C."/>
        </authorList>
    </citation>
    <scope>NUCLEOTIDE SEQUENCE</scope>
</reference>
<dbReference type="AlphaFoldDB" id="A0A0E9R3X6"/>
<proteinExistence type="predicted"/>
<evidence type="ECO:0000313" key="1">
    <source>
        <dbReference type="EMBL" id="JAH23799.1"/>
    </source>
</evidence>